<dbReference type="CDD" id="cd00731">
    <property type="entry name" value="CheA_reg"/>
    <property type="match status" value="1"/>
</dbReference>
<dbReference type="InterPro" id="IPR035891">
    <property type="entry name" value="CheY-binding_CheA"/>
</dbReference>
<evidence type="ECO:0000256" key="11">
    <source>
        <dbReference type="PROSITE-ProRule" id="PRU00110"/>
    </source>
</evidence>
<dbReference type="CDD" id="cd16916">
    <property type="entry name" value="HATPase_CheA-like"/>
    <property type="match status" value="1"/>
</dbReference>
<dbReference type="SUPFAM" id="SSF47226">
    <property type="entry name" value="Histidine-containing phosphotransfer domain, HPT domain"/>
    <property type="match status" value="1"/>
</dbReference>
<dbReference type="InterPro" id="IPR004358">
    <property type="entry name" value="Sig_transdc_His_kin-like_C"/>
</dbReference>
<keyword evidence="10" id="KW-0902">Two-component regulatory system</keyword>
<evidence type="ECO:0000256" key="7">
    <source>
        <dbReference type="ARBA" id="ARBA00022741"/>
    </source>
</evidence>
<proteinExistence type="predicted"/>
<dbReference type="InterPro" id="IPR036641">
    <property type="entry name" value="HPT_dom_sf"/>
</dbReference>
<dbReference type="SMART" id="SM00073">
    <property type="entry name" value="HPT"/>
    <property type="match status" value="1"/>
</dbReference>
<keyword evidence="7" id="KW-0547">Nucleotide-binding</keyword>
<evidence type="ECO:0000256" key="2">
    <source>
        <dbReference type="ARBA" id="ARBA00012438"/>
    </source>
</evidence>
<dbReference type="SUPFAM" id="SSF55052">
    <property type="entry name" value="CheY-binding domain of CheA"/>
    <property type="match status" value="1"/>
</dbReference>
<reference evidence="15 16" key="1">
    <citation type="submission" date="2020-03" db="EMBL/GenBank/DDBJ databases">
        <title>Soil Listeria distribution.</title>
        <authorList>
            <person name="Liao J."/>
            <person name="Wiedmann M."/>
        </authorList>
    </citation>
    <scope>NUCLEOTIDE SEQUENCE [LARGE SCALE GENOMIC DNA]</scope>
    <source>
        <strain evidence="15 16">FSL L7-1829</strain>
    </source>
</reference>
<dbReference type="PROSITE" id="PS50894">
    <property type="entry name" value="HPT"/>
    <property type="match status" value="1"/>
</dbReference>
<dbReference type="Proteomes" id="UP000522007">
    <property type="component" value="Unassembled WGS sequence"/>
</dbReference>
<keyword evidence="5 11" id="KW-0597">Phosphoprotein</keyword>
<evidence type="ECO:0000256" key="5">
    <source>
        <dbReference type="ARBA" id="ARBA00022553"/>
    </source>
</evidence>
<keyword evidence="6" id="KW-0808">Transferase</keyword>
<dbReference type="SUPFAM" id="SSF55874">
    <property type="entry name" value="ATPase domain of HSP90 chaperone/DNA topoisomerase II/histidine kinase"/>
    <property type="match status" value="1"/>
</dbReference>
<accession>A0A7X0T4N2</accession>
<evidence type="ECO:0000256" key="9">
    <source>
        <dbReference type="ARBA" id="ARBA00022840"/>
    </source>
</evidence>
<dbReference type="SUPFAM" id="SSF47384">
    <property type="entry name" value="Homodimeric domain of signal transducing histidine kinase"/>
    <property type="match status" value="1"/>
</dbReference>
<dbReference type="GO" id="GO:0006935">
    <property type="term" value="P:chemotaxis"/>
    <property type="evidence" value="ECO:0007669"/>
    <property type="project" value="UniProtKB-KW"/>
</dbReference>
<dbReference type="Gene3D" id="1.20.120.160">
    <property type="entry name" value="HPT domain"/>
    <property type="match status" value="1"/>
</dbReference>
<sequence>MTTNMLDLFIEEASEHLQALNDNLLQLEKEPTNGQLVSEIFRSAHTFKGMSATMGFQQVADLTHAMENVLDEVRNNRLAVTEHLVDIIFTCTSHLETMVSDIQHGGQGAADITKTVADLEALLHPEQEAELVVEKTYRIQIQIEEAAILKAVRAVMCLERLAEIGIISETLPDREAIELEEFEHTFEVVLESAQSKEEIEAVILAISEIEKVIVTEEVEEVQIIEPIKKAAKQTTKRLENKTIRVQLEKIEKLMNVFEESVIERARIDEIAEKTNNKELMEHLGRFSSISKEIQNGLLNMRMVPVDSVFNRFPKMVRTLAKELGKKIDLVIEGADTEVDKIVIDEIGDPLVHLIRNSVDHGAETVEVRRKNGKNETATINLKAFHSGNNVVIEIADDGAGINKRKVLEKAITKNVVTRAESTKMTDAEIFDLLFDSGFSTADQVSDLSGRGVGLDVVRNTILKIGGKISVESSENAGSTFRIEIPLTLSIIQSMLVATSERRYAVPLANVAEAITINPADIQHVHGKDLINYRETIIEVLDLGQCFHETPLKDTDELLLLVVKNAKRTFGLIIKDIIGQREIVLKTLGGFFSESQIAFSGATILGDGRVVLILNLETF</sequence>
<dbReference type="InterPro" id="IPR036097">
    <property type="entry name" value="HisK_dim/P_sf"/>
</dbReference>
<evidence type="ECO:0000313" key="16">
    <source>
        <dbReference type="Proteomes" id="UP000522007"/>
    </source>
</evidence>
<feature type="domain" description="Histidine kinase" evidence="12">
    <location>
        <begin position="278"/>
        <end position="488"/>
    </location>
</feature>
<dbReference type="GO" id="GO:0005524">
    <property type="term" value="F:ATP binding"/>
    <property type="evidence" value="ECO:0007669"/>
    <property type="project" value="UniProtKB-KW"/>
</dbReference>
<evidence type="ECO:0000256" key="8">
    <source>
        <dbReference type="ARBA" id="ARBA00022777"/>
    </source>
</evidence>
<dbReference type="Pfam" id="PF01584">
    <property type="entry name" value="CheW"/>
    <property type="match status" value="1"/>
</dbReference>
<dbReference type="InterPro" id="IPR036890">
    <property type="entry name" value="HATPase_C_sf"/>
</dbReference>
<evidence type="ECO:0000259" key="12">
    <source>
        <dbReference type="PROSITE" id="PS50109"/>
    </source>
</evidence>
<dbReference type="CDD" id="cd00088">
    <property type="entry name" value="HPT"/>
    <property type="match status" value="1"/>
</dbReference>
<comment type="caution">
    <text evidence="15">The sequence shown here is derived from an EMBL/GenBank/DDBJ whole genome shotgun (WGS) entry which is preliminary data.</text>
</comment>
<dbReference type="SMART" id="SM01231">
    <property type="entry name" value="H-kinase_dim"/>
    <property type="match status" value="1"/>
</dbReference>
<dbReference type="InterPro" id="IPR051315">
    <property type="entry name" value="Bact_Chemotaxis_CheA"/>
</dbReference>
<dbReference type="InterPro" id="IPR002545">
    <property type="entry name" value="CheW-lke_dom"/>
</dbReference>
<evidence type="ECO:0000256" key="1">
    <source>
        <dbReference type="ARBA" id="ARBA00000085"/>
    </source>
</evidence>
<dbReference type="SMART" id="SM00387">
    <property type="entry name" value="HATPase_c"/>
    <property type="match status" value="1"/>
</dbReference>
<dbReference type="GO" id="GO:0000155">
    <property type="term" value="F:phosphorelay sensor kinase activity"/>
    <property type="evidence" value="ECO:0007669"/>
    <property type="project" value="InterPro"/>
</dbReference>
<dbReference type="InterPro" id="IPR008207">
    <property type="entry name" value="Sig_transdc_His_kin_Hpt_dom"/>
</dbReference>
<dbReference type="InterPro" id="IPR003594">
    <property type="entry name" value="HATPase_dom"/>
</dbReference>
<keyword evidence="9" id="KW-0067">ATP-binding</keyword>
<dbReference type="Gene3D" id="3.30.70.1110">
    <property type="entry name" value="Histidine kinase CheA-like, P2 response regulator-binding domain"/>
    <property type="match status" value="1"/>
</dbReference>
<dbReference type="SMART" id="SM00260">
    <property type="entry name" value="CheW"/>
    <property type="match status" value="1"/>
</dbReference>
<dbReference type="InterPro" id="IPR037006">
    <property type="entry name" value="CheA-like_homodim_sf"/>
</dbReference>
<dbReference type="PANTHER" id="PTHR43395:SF1">
    <property type="entry name" value="CHEMOTAXIS PROTEIN CHEA"/>
    <property type="match status" value="1"/>
</dbReference>
<feature type="modified residue" description="Phosphohistidine" evidence="11">
    <location>
        <position position="45"/>
    </location>
</feature>
<keyword evidence="4" id="KW-0145">Chemotaxis</keyword>
<dbReference type="PROSITE" id="PS50109">
    <property type="entry name" value="HIS_KIN"/>
    <property type="match status" value="1"/>
</dbReference>
<dbReference type="Gene3D" id="2.30.30.40">
    <property type="entry name" value="SH3 Domains"/>
    <property type="match status" value="1"/>
</dbReference>
<dbReference type="PROSITE" id="PS50851">
    <property type="entry name" value="CHEW"/>
    <property type="match status" value="1"/>
</dbReference>
<keyword evidence="8" id="KW-0418">Kinase</keyword>
<dbReference type="InterPro" id="IPR004105">
    <property type="entry name" value="CheA-like_dim"/>
</dbReference>
<evidence type="ECO:0000259" key="14">
    <source>
        <dbReference type="PROSITE" id="PS50894"/>
    </source>
</evidence>
<evidence type="ECO:0000256" key="6">
    <source>
        <dbReference type="ARBA" id="ARBA00022679"/>
    </source>
</evidence>
<organism evidence="15 16">
    <name type="scientific">Listeria welshimeri</name>
    <dbReference type="NCBI Taxonomy" id="1643"/>
    <lineage>
        <taxon>Bacteria</taxon>
        <taxon>Bacillati</taxon>
        <taxon>Bacillota</taxon>
        <taxon>Bacilli</taxon>
        <taxon>Bacillales</taxon>
        <taxon>Listeriaceae</taxon>
        <taxon>Listeria</taxon>
    </lineage>
</organism>
<dbReference type="Gene3D" id="3.30.565.10">
    <property type="entry name" value="Histidine kinase-like ATPase, C-terminal domain"/>
    <property type="match status" value="1"/>
</dbReference>
<feature type="domain" description="HPt" evidence="14">
    <location>
        <begin position="1"/>
        <end position="102"/>
    </location>
</feature>
<dbReference type="InterPro" id="IPR037052">
    <property type="entry name" value="CheA-like_P2_sf"/>
</dbReference>
<evidence type="ECO:0000259" key="13">
    <source>
        <dbReference type="PROSITE" id="PS50851"/>
    </source>
</evidence>
<dbReference type="Pfam" id="PF01627">
    <property type="entry name" value="Hpt"/>
    <property type="match status" value="1"/>
</dbReference>
<dbReference type="RefSeq" id="WP_185303758.1">
    <property type="nucleotide sequence ID" value="NZ_JACTGZ010000001.1"/>
</dbReference>
<dbReference type="InterPro" id="IPR005467">
    <property type="entry name" value="His_kinase_dom"/>
</dbReference>
<evidence type="ECO:0000256" key="3">
    <source>
        <dbReference type="ARBA" id="ARBA00021495"/>
    </source>
</evidence>
<dbReference type="SUPFAM" id="SSF50341">
    <property type="entry name" value="CheW-like"/>
    <property type="match status" value="1"/>
</dbReference>
<dbReference type="Pfam" id="PF02518">
    <property type="entry name" value="HATPase_c"/>
    <property type="match status" value="1"/>
</dbReference>
<evidence type="ECO:0000256" key="10">
    <source>
        <dbReference type="ARBA" id="ARBA00023012"/>
    </source>
</evidence>
<dbReference type="Pfam" id="PF02895">
    <property type="entry name" value="H-kinase_dim"/>
    <property type="match status" value="1"/>
</dbReference>
<comment type="catalytic activity">
    <reaction evidence="1">
        <text>ATP + protein L-histidine = ADP + protein N-phospho-L-histidine.</text>
        <dbReference type="EC" id="2.7.13.3"/>
    </reaction>
</comment>
<dbReference type="GO" id="GO:0005737">
    <property type="term" value="C:cytoplasm"/>
    <property type="evidence" value="ECO:0007669"/>
    <property type="project" value="InterPro"/>
</dbReference>
<dbReference type="EC" id="2.7.13.3" evidence="2"/>
<gene>
    <name evidence="15" type="ORF">HB853_06165</name>
</gene>
<name>A0A7X0T4N2_LISWE</name>
<dbReference type="FunFam" id="3.30.565.10:FF:000016">
    <property type="entry name" value="Chemotaxis protein CheA, putative"/>
    <property type="match status" value="1"/>
</dbReference>
<dbReference type="AlphaFoldDB" id="A0A7X0T4N2"/>
<feature type="domain" description="CheW-like" evidence="13">
    <location>
        <begin position="490"/>
        <end position="618"/>
    </location>
</feature>
<dbReference type="Pfam" id="PF07194">
    <property type="entry name" value="P2"/>
    <property type="match status" value="1"/>
</dbReference>
<dbReference type="InterPro" id="IPR036061">
    <property type="entry name" value="CheW-like_dom_sf"/>
</dbReference>
<evidence type="ECO:0000313" key="15">
    <source>
        <dbReference type="EMBL" id="MBC1322526.1"/>
    </source>
</evidence>
<evidence type="ECO:0000256" key="4">
    <source>
        <dbReference type="ARBA" id="ARBA00022500"/>
    </source>
</evidence>
<dbReference type="InterPro" id="IPR010808">
    <property type="entry name" value="CheA_P2-bd"/>
</dbReference>
<dbReference type="Gene3D" id="1.10.287.560">
    <property type="entry name" value="Histidine kinase CheA-like, homodimeric domain"/>
    <property type="match status" value="1"/>
</dbReference>
<dbReference type="EMBL" id="JAAROP010000004">
    <property type="protein sequence ID" value="MBC1322526.1"/>
    <property type="molecule type" value="Genomic_DNA"/>
</dbReference>
<dbReference type="PRINTS" id="PR00344">
    <property type="entry name" value="BCTRLSENSOR"/>
</dbReference>
<dbReference type="PANTHER" id="PTHR43395">
    <property type="entry name" value="SENSOR HISTIDINE KINASE CHEA"/>
    <property type="match status" value="1"/>
</dbReference>
<protein>
    <recommendedName>
        <fullName evidence="3">Chemotaxis protein CheA</fullName>
        <ecNumber evidence="2">2.7.13.3</ecNumber>
    </recommendedName>
</protein>